<dbReference type="InterPro" id="IPR048331">
    <property type="entry name" value="PcRGLX/YetA_3rd"/>
</dbReference>
<feature type="domain" description="PcRGLX/YetA-like N-terminal RIFT barrel" evidence="1">
    <location>
        <begin position="1"/>
        <end position="73"/>
    </location>
</feature>
<name>A0A9J6RG79_9BACI</name>
<evidence type="ECO:0000259" key="2">
    <source>
        <dbReference type="Pfam" id="PF21345"/>
    </source>
</evidence>
<dbReference type="Pfam" id="PF19501">
    <property type="entry name" value="PcRGLX_1st"/>
    <property type="match status" value="1"/>
</dbReference>
<dbReference type="AlphaFoldDB" id="A0A9J6RG79"/>
<feature type="domain" description="PcRGLX/YetA-like C-terminal alpha/alpha toroid" evidence="3">
    <location>
        <begin position="429"/>
        <end position="831"/>
    </location>
</feature>
<dbReference type="PANTHER" id="PTHR40081:SF1">
    <property type="entry name" value="TAT PATHWAY SIGNAL SEQUENCE DOMAIN PROTEIN"/>
    <property type="match status" value="1"/>
</dbReference>
<evidence type="ECO:0000313" key="4">
    <source>
        <dbReference type="EMBL" id="MCZ0704339.1"/>
    </source>
</evidence>
<accession>A0A9J6RG79</accession>
<dbReference type="PANTHER" id="PTHR40081">
    <property type="entry name" value="CONCANAVALIN A-LIKE LECTIN/GLUCANASE"/>
    <property type="match status" value="1"/>
</dbReference>
<comment type="caution">
    <text evidence="4">The sequence shown here is derived from an EMBL/GenBank/DDBJ whole genome shotgun (WGS) entry which is preliminary data.</text>
</comment>
<dbReference type="EMBL" id="JAPRAT010000033">
    <property type="protein sequence ID" value="MCZ0704339.1"/>
    <property type="molecule type" value="Genomic_DNA"/>
</dbReference>
<dbReference type="InterPro" id="IPR048329">
    <property type="entry name" value="PcRGLX_1st"/>
</dbReference>
<dbReference type="InterPro" id="IPR048330">
    <property type="entry name" value="PcRGLX/YetA_2nd"/>
</dbReference>
<dbReference type="Pfam" id="PF21346">
    <property type="entry name" value="PcRGLX_3rd"/>
    <property type="match status" value="1"/>
</dbReference>
<dbReference type="InterPro" id="IPR008929">
    <property type="entry name" value="Chondroitin_lyas"/>
</dbReference>
<reference evidence="4" key="1">
    <citation type="submission" date="2022-11" db="EMBL/GenBank/DDBJ databases">
        <title>WGS of Natronobacillus azotifigens 24KS-1, an anaerobic diazotrophic haloalkaliphile from soda-rich habitats.</title>
        <authorList>
            <person name="Sorokin D.Y."/>
            <person name="Merkel A.Y."/>
        </authorList>
    </citation>
    <scope>NUCLEOTIDE SEQUENCE</scope>
    <source>
        <strain evidence="4">24KS-1</strain>
    </source>
</reference>
<sequence>MKLQWLDLRPTKLEGVTFGYPWVKGMYKTISELPINQQAVQSWPLAYWPDGSIKWSGHAFVTDASKQDANTLNDMAVFSHNKLVVEENSSSVKIDTGNLVISIAKQGEDIIQWIKDYNGRILLSQGRLVSSLESTEETSKGVLTKRKPLISKIKNTIIEKSGPIQATIKIDGALDEDDRFLFTLRLIFYKDSKQVKMVHTFLYNDESLEEQIKGLGFQFHRQLSGSSFNRHVRITTTEGVYNEPAQLLASRRFRQSELYNKQLRGEALDVDNQEIYQEAFGNAIWQDFMVTQQAIDRSFVQKRTDKTCSWKQIPTLKNADGVIYAGDDHGGIALGIKDFKEKYPTGFQVEQINESNTTYSLWFYSPEAKAMDLRHYSKETHVESAYEGFPEMRATPVGVANTSEAYLELFDEPPSDQALTEFSNYVERPTLVVTNPEYYYKTKATGTWPLVDTSSHAKEFIEKALDDLVRFYQAEIKQREWYGYWHYGDVMHSYDHARKQWFYDLGGYAWQNTELVPNLWLWYSFFRTGDASIFRMVEAMTRHNSEVDRYHLGEFEGLGSRHNVSHWGCGCKELRISMACLYKYYYYLTADERMLELLDEVKDADQALDRLDPMREFYQREDKLTHARVGPDWASLTSNWMSYYERTRNQVYLDKIKQSLNDIKKTPHRLLSGPTYQYDPKRSKMIYMDTGNEGGYHMIIAFGAPQVWLELVDLLDDQTFKNMVAEFGRVYAMTNEEKQKFSGGKLTNNHFHWPMFASGLMAYSAKYDHDLTLAKTAWKHLLDQKVSGVPLPISPVEGTSYRTLLEIPWITTNVVAQWSLNIFLALSYASEVLDEVFTN</sequence>
<feature type="domain" description="PcRGLX/YetA-like central beta-sandwich" evidence="2">
    <location>
        <begin position="84"/>
        <end position="423"/>
    </location>
</feature>
<evidence type="ECO:0000259" key="1">
    <source>
        <dbReference type="Pfam" id="PF19501"/>
    </source>
</evidence>
<evidence type="ECO:0000259" key="3">
    <source>
        <dbReference type="Pfam" id="PF21346"/>
    </source>
</evidence>
<evidence type="ECO:0008006" key="6">
    <source>
        <dbReference type="Google" id="ProtNLM"/>
    </source>
</evidence>
<gene>
    <name evidence="4" type="ORF">OWO01_14110</name>
</gene>
<dbReference type="RefSeq" id="WP_268781107.1">
    <property type="nucleotide sequence ID" value="NZ_JAPRAT010000033.1"/>
</dbReference>
<keyword evidence="5" id="KW-1185">Reference proteome</keyword>
<dbReference type="Proteomes" id="UP001084197">
    <property type="component" value="Unassembled WGS sequence"/>
</dbReference>
<dbReference type="InterPro" id="IPR045793">
    <property type="entry name" value="PcRGLX/YetA-like"/>
</dbReference>
<proteinExistence type="predicted"/>
<dbReference type="SUPFAM" id="SSF48230">
    <property type="entry name" value="Chondroitin AC/alginate lyase"/>
    <property type="match status" value="1"/>
</dbReference>
<dbReference type="Pfam" id="PF21345">
    <property type="entry name" value="PcRGLX_2nd"/>
    <property type="match status" value="1"/>
</dbReference>
<protein>
    <recommendedName>
        <fullName evidence="6">Tat pathway signal sequence domain protein</fullName>
    </recommendedName>
</protein>
<organism evidence="4 5">
    <name type="scientific">Natronobacillus azotifigens</name>
    <dbReference type="NCBI Taxonomy" id="472978"/>
    <lineage>
        <taxon>Bacteria</taxon>
        <taxon>Bacillati</taxon>
        <taxon>Bacillota</taxon>
        <taxon>Bacilli</taxon>
        <taxon>Bacillales</taxon>
        <taxon>Bacillaceae</taxon>
        <taxon>Natronobacillus</taxon>
    </lineage>
</organism>
<evidence type="ECO:0000313" key="5">
    <source>
        <dbReference type="Proteomes" id="UP001084197"/>
    </source>
</evidence>